<protein>
    <recommendedName>
        <fullName evidence="6">Zn(2)-C6 fungal-type domain-containing protein</fullName>
    </recommendedName>
</protein>
<dbReference type="CDD" id="cd12148">
    <property type="entry name" value="fungal_TF_MHR"/>
    <property type="match status" value="1"/>
</dbReference>
<dbReference type="PROSITE" id="PS50048">
    <property type="entry name" value="ZN2_CY6_FUNGAL_2"/>
    <property type="match status" value="1"/>
</dbReference>
<dbReference type="PANTHER" id="PTHR31644:SF3">
    <property type="entry name" value="ZN(II)2CYS6 TRANSCRIPTION FACTOR (EUROFUNG)"/>
    <property type="match status" value="1"/>
</dbReference>
<evidence type="ECO:0000256" key="1">
    <source>
        <dbReference type="ARBA" id="ARBA00023015"/>
    </source>
</evidence>
<evidence type="ECO:0000259" key="6">
    <source>
        <dbReference type="PROSITE" id="PS50048"/>
    </source>
</evidence>
<evidence type="ECO:0000313" key="8">
    <source>
        <dbReference type="Proteomes" id="UP000077002"/>
    </source>
</evidence>
<comment type="caution">
    <text evidence="7">The sequence shown here is derived from an EMBL/GenBank/DDBJ whole genome shotgun (WGS) entry which is preliminary data.</text>
</comment>
<sequence length="830" mass="92381">MSSARSPGYGSNVTVGQKDQSQKPTTKNGRPKGVTYKRSYVACLRCRSRKVKCDLDGEPPCAKCRREHRECVFKSEYKTGRQRQPPRWVEKSHEAELMANNTPASAGLTEERDPGQPSTTRDKGCSSNVGHQSASPRPSLMERAMSKIMIVPKSVDVLGTPFPADSATGLEDVAANSSSASSDCSNPQAGFTEQANPFVHGHLDLDTIRPPLAPGVSRLSTVEDKTLEAWSRYSLVRQRWLLAQEAVTLVDLFFKYLSPMSPVLMSEFQSHSTHQRLITEEPMLCTTILMISSRFFVLPGAGGVVRSYMIHQRLWQCCRGFLEQVVLGRGTHSAKRMSVLSIIDSCLLITDWHPRYADFPPEDETSGDLCPSHQPSQTYDTSHSDSHLIRWREDILEPSKQSDHFSWMLLGIATTLAYKSGLFSDGPVIEILDPKVQARSIRTTKLLYVYLTNLSVRLSCPTQLPENSISTTQANSALSSDDPLAKDWDFFMDCWLELVRLIKTASVLFFESPASTQKQLLTGHYTILLDHFRPSLTRWQERFATYSNSLPQSLRDLLLIEFQNLRVYTHALSMQAIVERGLARGMHGTDPLQTNITSACFSSSDYVFLQEVVDGASEILKTATKMALSGNLRYMPVRQSLCFISAAIFLLKAISIGSGSIAIQASLDILDDCIVALRSSPIDDMDFSSRFATLIEKRVAKLRESLIGGMRHTSNNINNSEHHHHHHHHYNQTNHDEGRSSCHEIGAAGDPSGLLPVHATQNQVDLASAVVTENLDMTSPGCADWWARPFDKSIAPFSSSGNFVSSGLELDSLDFLWNLPMENQYGELFP</sequence>
<dbReference type="GeneID" id="34600879"/>
<evidence type="ECO:0000256" key="5">
    <source>
        <dbReference type="SAM" id="MobiDB-lite"/>
    </source>
</evidence>
<dbReference type="GO" id="GO:0000981">
    <property type="term" value="F:DNA-binding transcription factor activity, RNA polymerase II-specific"/>
    <property type="evidence" value="ECO:0007669"/>
    <property type="project" value="InterPro"/>
</dbReference>
<keyword evidence="1" id="KW-0805">Transcription regulation</keyword>
<feature type="region of interest" description="Disordered" evidence="5">
    <location>
        <begin position="78"/>
        <end position="139"/>
    </location>
</feature>
<dbReference type="RefSeq" id="XP_022511986.1">
    <property type="nucleotide sequence ID" value="XM_022655682.1"/>
</dbReference>
<dbReference type="InterPro" id="IPR052780">
    <property type="entry name" value="AAA_Catabolism_Regulators"/>
</dbReference>
<gene>
    <name evidence="7" type="ORF">AYO21_05715</name>
</gene>
<dbReference type="InterPro" id="IPR036864">
    <property type="entry name" value="Zn2-C6_fun-type_DNA-bd_sf"/>
</dbReference>
<dbReference type="AlphaFoldDB" id="A0A177F742"/>
<feature type="compositionally biased region" description="Polar residues" evidence="5">
    <location>
        <begin position="125"/>
        <end position="136"/>
    </location>
</feature>
<dbReference type="OrthoDB" id="2262349at2759"/>
<feature type="region of interest" description="Disordered" evidence="5">
    <location>
        <begin position="1"/>
        <end position="34"/>
    </location>
</feature>
<dbReference type="GO" id="GO:0008270">
    <property type="term" value="F:zinc ion binding"/>
    <property type="evidence" value="ECO:0007669"/>
    <property type="project" value="InterPro"/>
</dbReference>
<accession>A0A177F742</accession>
<dbReference type="EMBL" id="LVKK01000037">
    <property type="protein sequence ID" value="OAG40034.1"/>
    <property type="molecule type" value="Genomic_DNA"/>
</dbReference>
<dbReference type="Pfam" id="PF00172">
    <property type="entry name" value="Zn_clus"/>
    <property type="match status" value="1"/>
</dbReference>
<evidence type="ECO:0000256" key="2">
    <source>
        <dbReference type="ARBA" id="ARBA00023125"/>
    </source>
</evidence>
<keyword evidence="2" id="KW-0238">DNA-binding</keyword>
<dbReference type="GO" id="GO:0003677">
    <property type="term" value="F:DNA binding"/>
    <property type="evidence" value="ECO:0007669"/>
    <property type="project" value="UniProtKB-KW"/>
</dbReference>
<dbReference type="Proteomes" id="UP000077002">
    <property type="component" value="Unassembled WGS sequence"/>
</dbReference>
<keyword evidence="3" id="KW-0804">Transcription</keyword>
<evidence type="ECO:0000313" key="7">
    <source>
        <dbReference type="EMBL" id="OAG40034.1"/>
    </source>
</evidence>
<feature type="region of interest" description="Disordered" evidence="5">
    <location>
        <begin position="713"/>
        <end position="740"/>
    </location>
</feature>
<name>A0A177F742_9EURO</name>
<evidence type="ECO:0000256" key="3">
    <source>
        <dbReference type="ARBA" id="ARBA00023163"/>
    </source>
</evidence>
<keyword evidence="4" id="KW-0539">Nucleus</keyword>
<dbReference type="Gene3D" id="4.10.240.10">
    <property type="entry name" value="Zn(2)-C6 fungal-type DNA-binding domain"/>
    <property type="match status" value="1"/>
</dbReference>
<dbReference type="CDD" id="cd00067">
    <property type="entry name" value="GAL4"/>
    <property type="match status" value="1"/>
</dbReference>
<feature type="domain" description="Zn(2)-C6 fungal-type" evidence="6">
    <location>
        <begin position="42"/>
        <end position="73"/>
    </location>
</feature>
<feature type="compositionally biased region" description="Basic and acidic residues" evidence="5">
    <location>
        <begin position="109"/>
        <end position="124"/>
    </location>
</feature>
<reference evidence="7 8" key="1">
    <citation type="submission" date="2016-03" db="EMBL/GenBank/DDBJ databases">
        <title>Draft genome sequence of the Fonsecaea monophora CBS 269.37.</title>
        <authorList>
            <person name="Bombassaro A."/>
            <person name="Vinicius W.A."/>
            <person name="De Hoog S."/>
            <person name="Sun J."/>
            <person name="Souza E.M."/>
            <person name="Raittz R.T."/>
            <person name="Costa F."/>
            <person name="Leao A.C."/>
            <person name="Tadra-Sfeir M.Z."/>
            <person name="Baura V."/>
            <person name="Balsanelli E."/>
            <person name="Pedrosa F.O."/>
            <person name="Moreno L.F."/>
            <person name="Steffens M.B."/>
            <person name="Xi L."/>
            <person name="Bocca A.L."/>
            <person name="Felipe M.S."/>
            <person name="Teixeira M."/>
            <person name="Telles Filho F.Q."/>
            <person name="Azevedo C.M."/>
            <person name="Gomes R."/>
            <person name="Vicente V.A."/>
        </authorList>
    </citation>
    <scope>NUCLEOTIDE SEQUENCE [LARGE SCALE GENOMIC DNA]</scope>
    <source>
        <strain evidence="7 8">CBS 269.37</strain>
    </source>
</reference>
<evidence type="ECO:0000256" key="4">
    <source>
        <dbReference type="ARBA" id="ARBA00023242"/>
    </source>
</evidence>
<dbReference type="GO" id="GO:0009074">
    <property type="term" value="P:aromatic amino acid family catabolic process"/>
    <property type="evidence" value="ECO:0007669"/>
    <property type="project" value="TreeGrafter"/>
</dbReference>
<dbReference type="SUPFAM" id="SSF57701">
    <property type="entry name" value="Zn2/Cys6 DNA-binding domain"/>
    <property type="match status" value="1"/>
</dbReference>
<keyword evidence="8" id="KW-1185">Reference proteome</keyword>
<organism evidence="7 8">
    <name type="scientific">Fonsecaea monophora</name>
    <dbReference type="NCBI Taxonomy" id="254056"/>
    <lineage>
        <taxon>Eukaryota</taxon>
        <taxon>Fungi</taxon>
        <taxon>Dikarya</taxon>
        <taxon>Ascomycota</taxon>
        <taxon>Pezizomycotina</taxon>
        <taxon>Eurotiomycetes</taxon>
        <taxon>Chaetothyriomycetidae</taxon>
        <taxon>Chaetothyriales</taxon>
        <taxon>Herpotrichiellaceae</taxon>
        <taxon>Fonsecaea</taxon>
    </lineage>
</organism>
<proteinExistence type="predicted"/>
<dbReference type="GO" id="GO:0005634">
    <property type="term" value="C:nucleus"/>
    <property type="evidence" value="ECO:0007669"/>
    <property type="project" value="TreeGrafter"/>
</dbReference>
<dbReference type="InterPro" id="IPR001138">
    <property type="entry name" value="Zn2Cys6_DnaBD"/>
</dbReference>
<dbReference type="PROSITE" id="PS00463">
    <property type="entry name" value="ZN2_CY6_FUNGAL_1"/>
    <property type="match status" value="1"/>
</dbReference>
<dbReference type="PANTHER" id="PTHR31644">
    <property type="entry name" value="TRANSCRIPTIONAL ACTIVATOR ARO80-RELATED"/>
    <property type="match status" value="1"/>
</dbReference>
<dbReference type="GO" id="GO:0045944">
    <property type="term" value="P:positive regulation of transcription by RNA polymerase II"/>
    <property type="evidence" value="ECO:0007669"/>
    <property type="project" value="TreeGrafter"/>
</dbReference>
<feature type="compositionally biased region" description="Polar residues" evidence="5">
    <location>
        <begin position="1"/>
        <end position="28"/>
    </location>
</feature>
<dbReference type="SMART" id="SM00066">
    <property type="entry name" value="GAL4"/>
    <property type="match status" value="1"/>
</dbReference>